<dbReference type="Pfam" id="PF09704">
    <property type="entry name" value="Cas_Cas5d"/>
    <property type="match status" value="1"/>
</dbReference>
<dbReference type="GO" id="GO:0003723">
    <property type="term" value="F:RNA binding"/>
    <property type="evidence" value="ECO:0007669"/>
    <property type="project" value="InterPro"/>
</dbReference>
<sequence length="246" mass="26818">MMRHLLLDLDAPLMSFGGDLVDAYGVVRDFPAKSMLAGLLANALGWERHDADAHAALQARIVMGSARVGEGQRQREFQTAQLGANDRGWTTRGRVEGRAGGAETYRSPHIRYRDMDADARVLIAFRLNPAEVAPDLDTLAAALVRPERPLFIGRKPFVPSRPLCCGITEAETIPAALVAGLAMLDAPPPRRDTLRAQWPVGEAPDAALVSGAQEEELTDERHWPSGVHAGLRRVMQGRLHWPEATA</sequence>
<keyword evidence="1" id="KW-0051">Antiviral defense</keyword>
<dbReference type="InterPro" id="IPR013422">
    <property type="entry name" value="CRISPR-assoc_prot_Cas5_N"/>
</dbReference>
<evidence type="ECO:0000313" key="2">
    <source>
        <dbReference type="EMBL" id="MWC44770.1"/>
    </source>
</evidence>
<dbReference type="GO" id="GO:0051607">
    <property type="term" value="P:defense response to virus"/>
    <property type="evidence" value="ECO:0007669"/>
    <property type="project" value="UniProtKB-KW"/>
</dbReference>
<dbReference type="OrthoDB" id="5704083at2"/>
<protein>
    <submittedName>
        <fullName evidence="2">Type I-E CRISPR-associated protein Cas5/CasD</fullName>
    </submittedName>
</protein>
<organism evidence="2 3">
    <name type="scientific">Sphingomonas carotinifaciens</name>
    <dbReference type="NCBI Taxonomy" id="1166323"/>
    <lineage>
        <taxon>Bacteria</taxon>
        <taxon>Pseudomonadati</taxon>
        <taxon>Pseudomonadota</taxon>
        <taxon>Alphaproteobacteria</taxon>
        <taxon>Sphingomonadales</taxon>
        <taxon>Sphingomonadaceae</taxon>
        <taxon>Sphingomonas</taxon>
    </lineage>
</organism>
<dbReference type="NCBIfam" id="TIGR01868">
    <property type="entry name" value="casD_Cas5e"/>
    <property type="match status" value="1"/>
</dbReference>
<evidence type="ECO:0000313" key="3">
    <source>
        <dbReference type="Proteomes" id="UP000436801"/>
    </source>
</evidence>
<dbReference type="InterPro" id="IPR010147">
    <property type="entry name" value="CRISPR-assoc_prot_CasD"/>
</dbReference>
<dbReference type="AlphaFoldDB" id="A0A6N8LUU6"/>
<dbReference type="Gene3D" id="3.30.70.2660">
    <property type="match status" value="1"/>
</dbReference>
<dbReference type="EMBL" id="WSUT01000005">
    <property type="protein sequence ID" value="MWC44770.1"/>
    <property type="molecule type" value="Genomic_DNA"/>
</dbReference>
<gene>
    <name evidence="2" type="primary">cas5e</name>
    <name evidence="2" type="ORF">GQR91_14150</name>
</gene>
<reference evidence="2 3" key="1">
    <citation type="submission" date="2019-12" db="EMBL/GenBank/DDBJ databases">
        <authorList>
            <person name="Zheng J."/>
        </authorList>
    </citation>
    <scope>NUCLEOTIDE SEQUENCE [LARGE SCALE GENOMIC DNA]</scope>
    <source>
        <strain evidence="2 3">DSM 27347</strain>
    </source>
</reference>
<proteinExistence type="predicted"/>
<dbReference type="NCBIfam" id="TIGR02593">
    <property type="entry name" value="CRISPR_cas5"/>
    <property type="match status" value="1"/>
</dbReference>
<comment type="caution">
    <text evidence="2">The sequence shown here is derived from an EMBL/GenBank/DDBJ whole genome shotgun (WGS) entry which is preliminary data.</text>
</comment>
<dbReference type="Proteomes" id="UP000436801">
    <property type="component" value="Unassembled WGS sequence"/>
</dbReference>
<dbReference type="GO" id="GO:0043571">
    <property type="term" value="P:maintenance of CRISPR repeat elements"/>
    <property type="evidence" value="ECO:0007669"/>
    <property type="project" value="InterPro"/>
</dbReference>
<dbReference type="InterPro" id="IPR021124">
    <property type="entry name" value="CRISPR-assoc_prot_Cas5"/>
</dbReference>
<evidence type="ECO:0000256" key="1">
    <source>
        <dbReference type="ARBA" id="ARBA00023118"/>
    </source>
</evidence>
<accession>A0A6N8LUU6</accession>
<name>A0A6N8LUU6_9SPHN</name>